<reference evidence="2 3" key="1">
    <citation type="submission" date="2018-11" db="EMBL/GenBank/DDBJ databases">
        <title>Genome assembly of Steccherinum ochraceum LE-BIN_3174, the white-rot fungus of the Steccherinaceae family (The Residual Polyporoid clade, Polyporales, Basidiomycota).</title>
        <authorList>
            <person name="Fedorova T.V."/>
            <person name="Glazunova O.A."/>
            <person name="Landesman E.O."/>
            <person name="Moiseenko K.V."/>
            <person name="Psurtseva N.V."/>
            <person name="Savinova O.S."/>
            <person name="Shakhova N.V."/>
            <person name="Tyazhelova T.V."/>
            <person name="Vasina D.V."/>
        </authorList>
    </citation>
    <scope>NUCLEOTIDE SEQUENCE [LARGE SCALE GENOMIC DNA]</scope>
    <source>
        <strain evidence="2 3">LE-BIN_3174</strain>
    </source>
</reference>
<dbReference type="PANTHER" id="PTHR43441:SF5">
    <property type="entry name" value="FAMILY ACETYLTRANSFERASE, PUTATIVE-RELATED"/>
    <property type="match status" value="1"/>
</dbReference>
<evidence type="ECO:0000313" key="3">
    <source>
        <dbReference type="Proteomes" id="UP000292702"/>
    </source>
</evidence>
<dbReference type="PANTHER" id="PTHR43441">
    <property type="entry name" value="RIBOSOMAL-PROTEIN-SERINE ACETYLTRANSFERASE"/>
    <property type="match status" value="1"/>
</dbReference>
<dbReference type="InterPro" id="IPR051908">
    <property type="entry name" value="Ribosomal_N-acetyltransferase"/>
</dbReference>
<gene>
    <name evidence="2" type="ORF">EIP91_011913</name>
</gene>
<dbReference type="InterPro" id="IPR000182">
    <property type="entry name" value="GNAT_dom"/>
</dbReference>
<dbReference type="InterPro" id="IPR016181">
    <property type="entry name" value="Acyl_CoA_acyltransferase"/>
</dbReference>
<proteinExistence type="predicted"/>
<name>A0A4R0RHN0_9APHY</name>
<dbReference type="Gene3D" id="3.40.630.30">
    <property type="match status" value="1"/>
</dbReference>
<dbReference type="Pfam" id="PF13302">
    <property type="entry name" value="Acetyltransf_3"/>
    <property type="match status" value="1"/>
</dbReference>
<sequence>MSTFTNAYKPPIELEVLPEAELHGPTPYDINFVLPIHLESLQTERVFLTPLIPSIHGKAYWDAISSNLDLFNYYPFVKDTYEGMMMFIETFIRRNPKHVLFAIIDKTRPDPVHPEFGGGSLAGVVGLFESSGRASEIGHVLTFPAFQRTHVTSNASGILARYCMELATASPPGLGLRRIEWRCHAENARSARLAERLGMRKEGVLRWNSVAAVKSLGRKPREGDPSADEYGRDTLVLSICWDEWEAGVREKVQAVISRPS</sequence>
<organism evidence="2 3">
    <name type="scientific">Steccherinum ochraceum</name>
    <dbReference type="NCBI Taxonomy" id="92696"/>
    <lineage>
        <taxon>Eukaryota</taxon>
        <taxon>Fungi</taxon>
        <taxon>Dikarya</taxon>
        <taxon>Basidiomycota</taxon>
        <taxon>Agaricomycotina</taxon>
        <taxon>Agaricomycetes</taxon>
        <taxon>Polyporales</taxon>
        <taxon>Steccherinaceae</taxon>
        <taxon>Steccherinum</taxon>
    </lineage>
</organism>
<dbReference type="EMBL" id="RWJN01000084">
    <property type="protein sequence ID" value="TCD67851.1"/>
    <property type="molecule type" value="Genomic_DNA"/>
</dbReference>
<dbReference type="GO" id="GO:1990189">
    <property type="term" value="F:protein N-terminal-serine acetyltransferase activity"/>
    <property type="evidence" value="ECO:0007669"/>
    <property type="project" value="TreeGrafter"/>
</dbReference>
<evidence type="ECO:0000313" key="2">
    <source>
        <dbReference type="EMBL" id="TCD67851.1"/>
    </source>
</evidence>
<keyword evidence="3" id="KW-1185">Reference proteome</keyword>
<dbReference type="AlphaFoldDB" id="A0A4R0RHN0"/>
<protein>
    <recommendedName>
        <fullName evidence="1">N-acetyltransferase domain-containing protein</fullName>
    </recommendedName>
</protein>
<dbReference type="OrthoDB" id="41238at2759"/>
<feature type="domain" description="N-acetyltransferase" evidence="1">
    <location>
        <begin position="45"/>
        <end position="200"/>
    </location>
</feature>
<dbReference type="SUPFAM" id="SSF55729">
    <property type="entry name" value="Acyl-CoA N-acyltransferases (Nat)"/>
    <property type="match status" value="1"/>
</dbReference>
<dbReference type="GO" id="GO:0008999">
    <property type="term" value="F:protein-N-terminal-alanine acetyltransferase activity"/>
    <property type="evidence" value="ECO:0007669"/>
    <property type="project" value="TreeGrafter"/>
</dbReference>
<accession>A0A4R0RHN0</accession>
<evidence type="ECO:0000259" key="1">
    <source>
        <dbReference type="Pfam" id="PF13302"/>
    </source>
</evidence>
<dbReference type="Proteomes" id="UP000292702">
    <property type="component" value="Unassembled WGS sequence"/>
</dbReference>
<comment type="caution">
    <text evidence="2">The sequence shown here is derived from an EMBL/GenBank/DDBJ whole genome shotgun (WGS) entry which is preliminary data.</text>
</comment>